<gene>
    <name evidence="1" type="ORF">EZS27_009911</name>
</gene>
<comment type="caution">
    <text evidence="1">The sequence shown here is derived from an EMBL/GenBank/DDBJ whole genome shotgun (WGS) entry which is preliminary data.</text>
</comment>
<accession>A0A5J4S878</accession>
<organism evidence="1">
    <name type="scientific">termite gut metagenome</name>
    <dbReference type="NCBI Taxonomy" id="433724"/>
    <lineage>
        <taxon>unclassified sequences</taxon>
        <taxon>metagenomes</taxon>
        <taxon>organismal metagenomes</taxon>
    </lineage>
</organism>
<proteinExistence type="predicted"/>
<reference evidence="1" key="1">
    <citation type="submission" date="2019-03" db="EMBL/GenBank/DDBJ databases">
        <title>Single cell metagenomics reveals metabolic interactions within the superorganism composed of flagellate Streblomastix strix and complex community of Bacteroidetes bacteria on its surface.</title>
        <authorList>
            <person name="Treitli S.C."/>
            <person name="Kolisko M."/>
            <person name="Husnik F."/>
            <person name="Keeling P."/>
            <person name="Hampl V."/>
        </authorList>
    </citation>
    <scope>NUCLEOTIDE SEQUENCE</scope>
    <source>
        <strain evidence="1">STM</strain>
    </source>
</reference>
<dbReference type="SUPFAM" id="SSF143011">
    <property type="entry name" value="RelE-like"/>
    <property type="match status" value="1"/>
</dbReference>
<sequence length="102" mass="12271">MKYVFGKRFNKDIEKLPKQYWALLLQIVSDVEEARSIEDIPCRKLADGTKRAYHIRIGDYRITFILFVFDEKTIGFQRILIRGEAYNKEYIRQLLLQEKKNI</sequence>
<dbReference type="EMBL" id="SNRY01000333">
    <property type="protein sequence ID" value="KAA6342324.1"/>
    <property type="molecule type" value="Genomic_DNA"/>
</dbReference>
<evidence type="ECO:0000313" key="1">
    <source>
        <dbReference type="EMBL" id="KAA6342324.1"/>
    </source>
</evidence>
<evidence type="ECO:0008006" key="2">
    <source>
        <dbReference type="Google" id="ProtNLM"/>
    </source>
</evidence>
<dbReference type="Gene3D" id="3.30.2310.20">
    <property type="entry name" value="RelE-like"/>
    <property type="match status" value="1"/>
</dbReference>
<name>A0A5J4S878_9ZZZZ</name>
<protein>
    <recommendedName>
        <fullName evidence="2">Toxin RelE</fullName>
    </recommendedName>
</protein>
<dbReference type="InterPro" id="IPR035093">
    <property type="entry name" value="RelE/ParE_toxin_dom_sf"/>
</dbReference>
<dbReference type="AlphaFoldDB" id="A0A5J4S878"/>